<dbReference type="GO" id="GO:0016887">
    <property type="term" value="F:ATP hydrolysis activity"/>
    <property type="evidence" value="ECO:0007669"/>
    <property type="project" value="InterPro"/>
</dbReference>
<dbReference type="PANTHER" id="PTHR32182:SF23">
    <property type="entry name" value="ATP BINDING PROTEIN"/>
    <property type="match status" value="1"/>
</dbReference>
<reference evidence="2 3" key="1">
    <citation type="journal article" date="2016" name="Int. J. Mol. Sci.">
        <title>Comparative genomics of the extreme acidophile Acidithiobacillus thiooxidans reveals intraspecific divergence and niche adaptation.</title>
        <authorList>
            <person name="Zhang X."/>
            <person name="Feng X."/>
            <person name="Tao J."/>
            <person name="Ma L."/>
            <person name="Xiao Y."/>
            <person name="Liang Y."/>
            <person name="Liu X."/>
            <person name="Yin H."/>
        </authorList>
    </citation>
    <scope>NUCLEOTIDE SEQUENCE [LARGE SCALE GENOMIC DNA]</scope>
    <source>
        <strain evidence="2 3">A02</strain>
    </source>
</reference>
<dbReference type="EMBL" id="LWSA01000269">
    <property type="protein sequence ID" value="OCX69003.1"/>
    <property type="molecule type" value="Genomic_DNA"/>
</dbReference>
<evidence type="ECO:0000259" key="1">
    <source>
        <dbReference type="Pfam" id="PF13304"/>
    </source>
</evidence>
<gene>
    <name evidence="2" type="ORF">A6P07_17305</name>
</gene>
<organism evidence="2 3">
    <name type="scientific">Acidithiobacillus thiooxidans</name>
    <name type="common">Thiobacillus thiooxidans</name>
    <dbReference type="NCBI Taxonomy" id="930"/>
    <lineage>
        <taxon>Bacteria</taxon>
        <taxon>Pseudomonadati</taxon>
        <taxon>Pseudomonadota</taxon>
        <taxon>Acidithiobacillia</taxon>
        <taxon>Acidithiobacillales</taxon>
        <taxon>Acidithiobacillaceae</taxon>
        <taxon>Acidithiobacillus</taxon>
    </lineage>
</organism>
<dbReference type="AlphaFoldDB" id="A0A1C2IJK4"/>
<dbReference type="Pfam" id="PF13304">
    <property type="entry name" value="AAA_21"/>
    <property type="match status" value="1"/>
</dbReference>
<proteinExistence type="predicted"/>
<dbReference type="InterPro" id="IPR003959">
    <property type="entry name" value="ATPase_AAA_core"/>
</dbReference>
<dbReference type="GO" id="GO:0005524">
    <property type="term" value="F:ATP binding"/>
    <property type="evidence" value="ECO:0007669"/>
    <property type="project" value="InterPro"/>
</dbReference>
<evidence type="ECO:0000313" key="3">
    <source>
        <dbReference type="Proteomes" id="UP000094893"/>
    </source>
</evidence>
<dbReference type="Gene3D" id="3.40.50.300">
    <property type="entry name" value="P-loop containing nucleotide triphosphate hydrolases"/>
    <property type="match status" value="1"/>
</dbReference>
<dbReference type="PANTHER" id="PTHR32182">
    <property type="entry name" value="DNA REPLICATION AND REPAIR PROTEIN RECF"/>
    <property type="match status" value="1"/>
</dbReference>
<dbReference type="InterPro" id="IPR027417">
    <property type="entry name" value="P-loop_NTPase"/>
</dbReference>
<dbReference type="SUPFAM" id="SSF52540">
    <property type="entry name" value="P-loop containing nucleoside triphosphate hydrolases"/>
    <property type="match status" value="1"/>
</dbReference>
<protein>
    <recommendedName>
        <fullName evidence="1">ATPase AAA-type core domain-containing protein</fullName>
    </recommendedName>
</protein>
<comment type="caution">
    <text evidence="2">The sequence shown here is derived from an EMBL/GenBank/DDBJ whole genome shotgun (WGS) entry which is preliminary data.</text>
</comment>
<name>A0A1C2IJK4_ACITH</name>
<evidence type="ECO:0000313" key="2">
    <source>
        <dbReference type="EMBL" id="OCX69003.1"/>
    </source>
</evidence>
<dbReference type="GO" id="GO:0000731">
    <property type="term" value="P:DNA synthesis involved in DNA repair"/>
    <property type="evidence" value="ECO:0007669"/>
    <property type="project" value="TreeGrafter"/>
</dbReference>
<dbReference type="GO" id="GO:0006302">
    <property type="term" value="P:double-strand break repair"/>
    <property type="evidence" value="ECO:0007669"/>
    <property type="project" value="TreeGrafter"/>
</dbReference>
<sequence length="222" mass="24379">MDTVLAPSGWGSINYSATLQTLTAKHEQYGVLEVGQLSDGIRNVIAMVGDIAFRAVQLNAHLGARAALETSGIALIDEVDMHLHPSWQQVILKGLREAFPRIQFIVTTHSPQVLSTVRRENIRVLAPNVDGMITANLPLAMTYGEPSGDVLHSVMTVDPQPPVLEKPDLQRLTELVDQGAYASKEAQILMQTLTEALGAQHPQLQRLQRNIQRQSRLNGLKV</sequence>
<accession>A0A1C2IJK4</accession>
<feature type="domain" description="ATPase AAA-type core" evidence="1">
    <location>
        <begin position="27"/>
        <end position="115"/>
    </location>
</feature>
<dbReference type="Proteomes" id="UP000094893">
    <property type="component" value="Unassembled WGS sequence"/>
</dbReference>